<comment type="caution">
    <text evidence="10">The sequence shown here is derived from an EMBL/GenBank/DDBJ whole genome shotgun (WGS) entry which is preliminary data.</text>
</comment>
<keyword evidence="5 8" id="KW-1133">Transmembrane helix</keyword>
<comment type="similarity">
    <text evidence="2">Belongs to the CPA3 antiporters (TC 2.A.63) subunit D family.</text>
</comment>
<sequence length="488" mass="50291">MNELLPVLVFAPLVAAGVAALTPERFAAWFTTATTALLTLLAVLVAVRVAADGPLRLALGDWPVPVGITMRVDGLAAVMLLLTGLVGTAVTIFATAARTLSRWFWPLWMFLYAGLAAVFVSGDLFNTYVSLELVTIGAVALVAIGGRDSIEPALRYLFVAVLGSLAFLIAVGLLYARTGTLDIASVGDVLAGGAGEHDGATALVALAIVTVAMALKTALFPLHGWLPPAHAGAPAAVSPLMSALVIKASFYVLVRVWVELGGVAGAQALAQLLGALGTAAVVWGSVLALRQRALKRVVAYSTVAQIGYFFLLFPLVTPALSHDAAPGLVDAAEHAWRGVLLLVLAHGVAKAAMFLTAGALVTGYGTDRLGALRGSGNRFPMLAFAFGASGVCLAGLPPTLAFAGKWDALWATLGTGQWWWLLALLGGTLLTLAYTARVLTIMLRVDVGGEQPAPIPARMRWSALVAAVVAAVGGLQAIGIADLLGVLS</sequence>
<dbReference type="Pfam" id="PF00361">
    <property type="entry name" value="Proton_antipo_M"/>
    <property type="match status" value="1"/>
</dbReference>
<dbReference type="EMBL" id="QRCM01000001">
    <property type="protein sequence ID" value="TXG89549.1"/>
    <property type="molecule type" value="Genomic_DNA"/>
</dbReference>
<reference evidence="10 11" key="1">
    <citation type="submission" date="2018-07" db="EMBL/GenBank/DDBJ databases">
        <title>Genome sequence of Rhodococcus rhodnii ATCC 35071 from Rhodnius prolixus.</title>
        <authorList>
            <person name="Patel V."/>
            <person name="Vogel K.J."/>
        </authorList>
    </citation>
    <scope>NUCLEOTIDE SEQUENCE [LARGE SCALE GENOMIC DNA]</scope>
    <source>
        <strain evidence="10 11">ATCC 35071</strain>
    </source>
</reference>
<gene>
    <name evidence="10" type="ORF">DW322_04065</name>
</gene>
<feature type="transmembrane region" description="Helical" evidence="8">
    <location>
        <begin position="156"/>
        <end position="176"/>
    </location>
</feature>
<name>A0A6P2C9W8_9NOCA</name>
<evidence type="ECO:0000259" key="9">
    <source>
        <dbReference type="Pfam" id="PF00361"/>
    </source>
</evidence>
<feature type="transmembrane region" description="Helical" evidence="8">
    <location>
        <begin position="200"/>
        <end position="219"/>
    </location>
</feature>
<feature type="transmembrane region" description="Helical" evidence="8">
    <location>
        <begin position="103"/>
        <end position="121"/>
    </location>
</feature>
<dbReference type="PANTHER" id="PTHR42703">
    <property type="entry name" value="NADH DEHYDROGENASE"/>
    <property type="match status" value="1"/>
</dbReference>
<evidence type="ECO:0000256" key="5">
    <source>
        <dbReference type="ARBA" id="ARBA00022989"/>
    </source>
</evidence>
<dbReference type="PRINTS" id="PR01437">
    <property type="entry name" value="NUOXDRDTASE4"/>
</dbReference>
<evidence type="ECO:0000256" key="3">
    <source>
        <dbReference type="ARBA" id="ARBA00022475"/>
    </source>
</evidence>
<feature type="transmembrane region" description="Helical" evidence="8">
    <location>
        <begin position="76"/>
        <end position="96"/>
    </location>
</feature>
<keyword evidence="3" id="KW-1003">Cell membrane</keyword>
<evidence type="ECO:0000256" key="8">
    <source>
        <dbReference type="SAM" id="Phobius"/>
    </source>
</evidence>
<evidence type="ECO:0000256" key="4">
    <source>
        <dbReference type="ARBA" id="ARBA00022692"/>
    </source>
</evidence>
<dbReference type="GO" id="GO:0042773">
    <property type="term" value="P:ATP synthesis coupled electron transport"/>
    <property type="evidence" value="ECO:0007669"/>
    <property type="project" value="InterPro"/>
</dbReference>
<feature type="transmembrane region" description="Helical" evidence="8">
    <location>
        <begin position="26"/>
        <end position="47"/>
    </location>
</feature>
<feature type="transmembrane region" description="Helical" evidence="8">
    <location>
        <begin position="336"/>
        <end position="361"/>
    </location>
</feature>
<dbReference type="InterPro" id="IPR050586">
    <property type="entry name" value="CPA3_Na-H_Antiporter_D"/>
</dbReference>
<dbReference type="InterPro" id="IPR001750">
    <property type="entry name" value="ND/Mrp_TM"/>
</dbReference>
<evidence type="ECO:0000313" key="10">
    <source>
        <dbReference type="EMBL" id="TXG89549.1"/>
    </source>
</evidence>
<feature type="transmembrane region" description="Helical" evidence="8">
    <location>
        <begin position="418"/>
        <end position="440"/>
    </location>
</feature>
<comment type="subcellular location">
    <subcellularLocation>
        <location evidence="1">Cell membrane</location>
        <topology evidence="1">Multi-pass membrane protein</topology>
    </subcellularLocation>
    <subcellularLocation>
        <location evidence="7">Membrane</location>
        <topology evidence="7">Multi-pass membrane protein</topology>
    </subcellularLocation>
</comment>
<feature type="transmembrane region" description="Helical" evidence="8">
    <location>
        <begin position="297"/>
        <end position="316"/>
    </location>
</feature>
<evidence type="ECO:0000256" key="7">
    <source>
        <dbReference type="RuleBase" id="RU000320"/>
    </source>
</evidence>
<feature type="transmembrane region" description="Helical" evidence="8">
    <location>
        <begin position="266"/>
        <end position="290"/>
    </location>
</feature>
<evidence type="ECO:0000256" key="2">
    <source>
        <dbReference type="ARBA" id="ARBA00005346"/>
    </source>
</evidence>
<dbReference type="InterPro" id="IPR003918">
    <property type="entry name" value="NADH_UbQ_OxRdtase"/>
</dbReference>
<proteinExistence type="inferred from homology"/>
<dbReference type="GO" id="GO:0005886">
    <property type="term" value="C:plasma membrane"/>
    <property type="evidence" value="ECO:0007669"/>
    <property type="project" value="UniProtKB-SubCell"/>
</dbReference>
<dbReference type="RefSeq" id="WP_010840473.1">
    <property type="nucleotide sequence ID" value="NZ_QRCM01000001.1"/>
</dbReference>
<protein>
    <submittedName>
        <fullName evidence="10">Sodium:proton antiporter</fullName>
    </submittedName>
</protein>
<dbReference type="AlphaFoldDB" id="A0A6P2C9W8"/>
<dbReference type="GO" id="GO:0008137">
    <property type="term" value="F:NADH dehydrogenase (ubiquinone) activity"/>
    <property type="evidence" value="ECO:0007669"/>
    <property type="project" value="InterPro"/>
</dbReference>
<keyword evidence="4 7" id="KW-0812">Transmembrane</keyword>
<feature type="transmembrane region" description="Helical" evidence="8">
    <location>
        <begin position="382"/>
        <end position="406"/>
    </location>
</feature>
<feature type="transmembrane region" description="Helical" evidence="8">
    <location>
        <begin position="231"/>
        <end position="254"/>
    </location>
</feature>
<evidence type="ECO:0000256" key="6">
    <source>
        <dbReference type="ARBA" id="ARBA00023136"/>
    </source>
</evidence>
<dbReference type="Proteomes" id="UP000471120">
    <property type="component" value="Unassembled WGS sequence"/>
</dbReference>
<organism evidence="10 11">
    <name type="scientific">Rhodococcus rhodnii</name>
    <dbReference type="NCBI Taxonomy" id="38312"/>
    <lineage>
        <taxon>Bacteria</taxon>
        <taxon>Bacillati</taxon>
        <taxon>Actinomycetota</taxon>
        <taxon>Actinomycetes</taxon>
        <taxon>Mycobacteriales</taxon>
        <taxon>Nocardiaceae</taxon>
        <taxon>Rhodococcus</taxon>
    </lineage>
</organism>
<keyword evidence="6 8" id="KW-0472">Membrane</keyword>
<feature type="domain" description="NADH:quinone oxidoreductase/Mrp antiporter transmembrane" evidence="9">
    <location>
        <begin position="121"/>
        <end position="431"/>
    </location>
</feature>
<evidence type="ECO:0000313" key="11">
    <source>
        <dbReference type="Proteomes" id="UP000471120"/>
    </source>
</evidence>
<dbReference type="PANTHER" id="PTHR42703:SF1">
    <property type="entry name" value="NA(+)_H(+) ANTIPORTER SUBUNIT D1"/>
    <property type="match status" value="1"/>
</dbReference>
<feature type="transmembrane region" description="Helical" evidence="8">
    <location>
        <begin position="127"/>
        <end position="144"/>
    </location>
</feature>
<feature type="transmembrane region" description="Helical" evidence="8">
    <location>
        <begin position="461"/>
        <end position="481"/>
    </location>
</feature>
<evidence type="ECO:0000256" key="1">
    <source>
        <dbReference type="ARBA" id="ARBA00004651"/>
    </source>
</evidence>
<accession>A0A6P2C9W8</accession>